<name>A0A8I6XI84_HORVV</name>
<reference evidence="2" key="2">
    <citation type="submission" date="2020-10" db="EMBL/GenBank/DDBJ databases">
        <authorList>
            <person name="Scholz U."/>
            <person name="Mascher M."/>
            <person name="Fiebig A."/>
        </authorList>
    </citation>
    <scope>NUCLEOTIDE SEQUENCE [LARGE SCALE GENOMIC DNA]</scope>
    <source>
        <strain evidence="2">cv. Morex</strain>
    </source>
</reference>
<evidence type="ECO:0000313" key="2">
    <source>
        <dbReference type="EnsemblPlants" id="HORVU.MOREX.r3.5HG0433170.1.CDS1"/>
    </source>
</evidence>
<protein>
    <submittedName>
        <fullName evidence="2">Uncharacterized protein</fullName>
    </submittedName>
</protein>
<feature type="compositionally biased region" description="Low complexity" evidence="1">
    <location>
        <begin position="22"/>
        <end position="48"/>
    </location>
</feature>
<feature type="compositionally biased region" description="Pro residues" evidence="1">
    <location>
        <begin position="107"/>
        <end position="119"/>
    </location>
</feature>
<dbReference type="Proteomes" id="UP000011116">
    <property type="component" value="Chromosome 5H"/>
</dbReference>
<feature type="region of interest" description="Disordered" evidence="1">
    <location>
        <begin position="22"/>
        <end position="125"/>
    </location>
</feature>
<dbReference type="Gramene" id="HORVU.MOREX.r2.5HG0359880.1">
    <property type="protein sequence ID" value="HORVU.MOREX.r2.5HG0359880.1.CDS.1"/>
    <property type="gene ID" value="HORVU.MOREX.r2.5HG0359880"/>
</dbReference>
<evidence type="ECO:0000313" key="3">
    <source>
        <dbReference type="Proteomes" id="UP000011116"/>
    </source>
</evidence>
<reference evidence="2" key="3">
    <citation type="submission" date="2022-01" db="UniProtKB">
        <authorList>
            <consortium name="EnsemblPlants"/>
        </authorList>
    </citation>
    <scope>IDENTIFICATION</scope>
    <source>
        <strain evidence="2">subsp. vulgare</strain>
    </source>
</reference>
<organism evidence="2 3">
    <name type="scientific">Hordeum vulgare subsp. vulgare</name>
    <name type="common">Domesticated barley</name>
    <dbReference type="NCBI Taxonomy" id="112509"/>
    <lineage>
        <taxon>Eukaryota</taxon>
        <taxon>Viridiplantae</taxon>
        <taxon>Streptophyta</taxon>
        <taxon>Embryophyta</taxon>
        <taxon>Tracheophyta</taxon>
        <taxon>Spermatophyta</taxon>
        <taxon>Magnoliopsida</taxon>
        <taxon>Liliopsida</taxon>
        <taxon>Poales</taxon>
        <taxon>Poaceae</taxon>
        <taxon>BOP clade</taxon>
        <taxon>Pooideae</taxon>
        <taxon>Triticodae</taxon>
        <taxon>Triticeae</taxon>
        <taxon>Hordeinae</taxon>
        <taxon>Hordeum</taxon>
    </lineage>
</organism>
<dbReference type="EnsemblPlants" id="HORVU.MOREX.r3.5HG0433170.1">
    <property type="protein sequence ID" value="HORVU.MOREX.r3.5HG0433170.1.CDS1"/>
    <property type="gene ID" value="HORVU.MOREX.r3.5HG0433170"/>
</dbReference>
<keyword evidence="3" id="KW-1185">Reference proteome</keyword>
<accession>A0A8I6XI84</accession>
<dbReference type="Gramene" id="HORVU.MOREX.r3.5HG0433170.1">
    <property type="protein sequence ID" value="HORVU.MOREX.r3.5HG0433170.1.CDS1"/>
    <property type="gene ID" value="HORVU.MOREX.r3.5HG0433170"/>
</dbReference>
<sequence>MASSGYLRAATRSLQALLLRQRPAAPATSATPRALVASSATRRASTVANPPLGAEPLPEDAPRQAPPRLGEEDPVGPPTPTPKEKITGTPPTEEDDDGGLPGGMPETTPPPDVPLPPASPDGSNV</sequence>
<reference evidence="3" key="1">
    <citation type="journal article" date="2012" name="Nature">
        <title>A physical, genetic and functional sequence assembly of the barley genome.</title>
        <authorList>
            <consortium name="The International Barley Genome Sequencing Consortium"/>
            <person name="Mayer K.F."/>
            <person name="Waugh R."/>
            <person name="Brown J.W."/>
            <person name="Schulman A."/>
            <person name="Langridge P."/>
            <person name="Platzer M."/>
            <person name="Fincher G.B."/>
            <person name="Muehlbauer G.J."/>
            <person name="Sato K."/>
            <person name="Close T.J."/>
            <person name="Wise R.P."/>
            <person name="Stein N."/>
        </authorList>
    </citation>
    <scope>NUCLEOTIDE SEQUENCE [LARGE SCALE GENOMIC DNA]</scope>
    <source>
        <strain evidence="3">cv. Morex</strain>
    </source>
</reference>
<evidence type="ECO:0000256" key="1">
    <source>
        <dbReference type="SAM" id="MobiDB-lite"/>
    </source>
</evidence>
<dbReference type="AlphaFoldDB" id="A0A8I6XI84"/>
<proteinExistence type="predicted"/>